<proteinExistence type="predicted"/>
<comment type="caution">
    <text evidence="2">The sequence shown here is derived from an EMBL/GenBank/DDBJ whole genome shotgun (WGS) entry which is preliminary data.</text>
</comment>
<gene>
    <name evidence="2" type="ORF">TWF102_005792</name>
</gene>
<evidence type="ECO:0000256" key="1">
    <source>
        <dbReference type="SAM" id="MobiDB-lite"/>
    </source>
</evidence>
<feature type="region of interest" description="Disordered" evidence="1">
    <location>
        <begin position="1"/>
        <end position="81"/>
    </location>
</feature>
<feature type="compositionally biased region" description="Basic and acidic residues" evidence="1">
    <location>
        <begin position="19"/>
        <end position="31"/>
    </location>
</feature>
<accession>A0A7C8JG51</accession>
<evidence type="ECO:0000313" key="3">
    <source>
        <dbReference type="Proteomes" id="UP000475325"/>
    </source>
</evidence>
<organism evidence="2 3">
    <name type="scientific">Orbilia oligospora</name>
    <name type="common">Nematode-trapping fungus</name>
    <name type="synonym">Arthrobotrys oligospora</name>
    <dbReference type="NCBI Taxonomy" id="2813651"/>
    <lineage>
        <taxon>Eukaryota</taxon>
        <taxon>Fungi</taxon>
        <taxon>Dikarya</taxon>
        <taxon>Ascomycota</taxon>
        <taxon>Pezizomycotina</taxon>
        <taxon>Orbiliomycetes</taxon>
        <taxon>Orbiliales</taxon>
        <taxon>Orbiliaceae</taxon>
        <taxon>Orbilia</taxon>
    </lineage>
</organism>
<name>A0A7C8JG51_ORBOL</name>
<dbReference type="AlphaFoldDB" id="A0A7C8JG51"/>
<feature type="compositionally biased region" description="Acidic residues" evidence="1">
    <location>
        <begin position="48"/>
        <end position="60"/>
    </location>
</feature>
<dbReference type="EMBL" id="WIQW01000003">
    <property type="protein sequence ID" value="KAF3112045.1"/>
    <property type="molecule type" value="Genomic_DNA"/>
</dbReference>
<evidence type="ECO:0000313" key="2">
    <source>
        <dbReference type="EMBL" id="KAF3112045.1"/>
    </source>
</evidence>
<feature type="compositionally biased region" description="Polar residues" evidence="1">
    <location>
        <begin position="67"/>
        <end position="80"/>
    </location>
</feature>
<dbReference type="Proteomes" id="UP000475325">
    <property type="component" value="Unassembled WGS sequence"/>
</dbReference>
<sequence>MNCTATSLEKSMALGAKKSNSERTEDLKALEAEEPEPTSTTGQLLMAEFDEQNDYVDADSDGAPPTCDNSSQWPGSSTESESFDGSYHGLLDYSSDVGQLYEQSQTLLFTIPSEIRLKIYEEVIGKDNFTHVEASPQSSRLVDFDDENSVCEPRGPFVILEKCHYDGKMETELYHRMANAKDYVAVTDDNVNSDTKLDDPAHQGFQSLDHETFFSVRHPNCLLSERPRYGGFDLRFLRTCKRIQLANVRSLHFDISSVCDMEGWPYSLEENKVNMFPSLQSLSIWLDLPLDLSSKDRTKDYMKSMIFDVYYKKPFCLFRKCPLRKSKITLNPGFFPGQKLPEGHISWADMGSWCREFEDRLLLPWKGPIDLLDN</sequence>
<protein>
    <submittedName>
        <fullName evidence="2">Uncharacterized protein</fullName>
    </submittedName>
</protein>
<reference evidence="2 3" key="1">
    <citation type="submission" date="2019-06" db="EMBL/GenBank/DDBJ databases">
        <authorList>
            <person name="Palmer J.M."/>
        </authorList>
    </citation>
    <scope>NUCLEOTIDE SEQUENCE [LARGE SCALE GENOMIC DNA]</scope>
    <source>
        <strain evidence="2 3">TWF102</strain>
    </source>
</reference>